<dbReference type="Pfam" id="PF13953">
    <property type="entry name" value="PapC_C"/>
    <property type="match status" value="1"/>
</dbReference>
<feature type="domain" description="PapC-like C-terminal" evidence="10">
    <location>
        <begin position="756"/>
        <end position="820"/>
    </location>
</feature>
<dbReference type="InterPro" id="IPR025949">
    <property type="entry name" value="PapC-like_C"/>
</dbReference>
<keyword evidence="8" id="KW-0998">Cell outer membrane</keyword>
<dbReference type="Gene3D" id="2.60.40.2070">
    <property type="match status" value="1"/>
</dbReference>
<evidence type="ECO:0000256" key="9">
    <source>
        <dbReference type="SAM" id="Phobius"/>
    </source>
</evidence>
<dbReference type="GeneID" id="84208474"/>
<dbReference type="InterPro" id="IPR042186">
    <property type="entry name" value="FimD_plug_dom"/>
</dbReference>
<dbReference type="eggNOG" id="COG3188">
    <property type="taxonomic scope" value="Bacteria"/>
</dbReference>
<keyword evidence="3" id="KW-0813">Transport</keyword>
<comment type="caution">
    <text evidence="12">The sequence shown here is derived from an EMBL/GenBank/DDBJ whole genome shotgun (WGS) entry which is preliminary data.</text>
</comment>
<dbReference type="Pfam" id="PF13954">
    <property type="entry name" value="PapC_N"/>
    <property type="match status" value="1"/>
</dbReference>
<dbReference type="InterPro" id="IPR000015">
    <property type="entry name" value="Fimb_usher"/>
</dbReference>
<dbReference type="SUPFAM" id="SSF141729">
    <property type="entry name" value="FimD N-terminal domain-like"/>
    <property type="match status" value="1"/>
</dbReference>
<keyword evidence="4" id="KW-1134">Transmembrane beta strand</keyword>
<keyword evidence="13" id="KW-1185">Reference proteome</keyword>
<evidence type="ECO:0000256" key="3">
    <source>
        <dbReference type="ARBA" id="ARBA00022448"/>
    </source>
</evidence>
<dbReference type="GO" id="GO:0009279">
    <property type="term" value="C:cell outer membrane"/>
    <property type="evidence" value="ECO:0007669"/>
    <property type="project" value="UniProtKB-SubCell"/>
</dbReference>
<keyword evidence="7 9" id="KW-0472">Membrane</keyword>
<dbReference type="PATRIC" id="fig|1120926.3.peg.1020"/>
<evidence type="ECO:0000256" key="1">
    <source>
        <dbReference type="ARBA" id="ARBA00004571"/>
    </source>
</evidence>
<dbReference type="OrthoDB" id="6554712at2"/>
<dbReference type="STRING" id="202952.GCA_000747725_00760"/>
<dbReference type="EMBL" id="APPN01000052">
    <property type="protein sequence ID" value="ENV34755.1"/>
    <property type="molecule type" value="Genomic_DNA"/>
</dbReference>
<evidence type="ECO:0008006" key="14">
    <source>
        <dbReference type="Google" id="ProtNLM"/>
    </source>
</evidence>
<evidence type="ECO:0000256" key="2">
    <source>
        <dbReference type="ARBA" id="ARBA00008064"/>
    </source>
</evidence>
<accession>N8ZTD3</accession>
<dbReference type="InterPro" id="IPR043142">
    <property type="entry name" value="PapC-like_C_sf"/>
</dbReference>
<evidence type="ECO:0000256" key="5">
    <source>
        <dbReference type="ARBA" id="ARBA00022692"/>
    </source>
</evidence>
<dbReference type="InterPro" id="IPR037224">
    <property type="entry name" value="PapC_N_sf"/>
</dbReference>
<evidence type="ECO:0000256" key="4">
    <source>
        <dbReference type="ARBA" id="ARBA00022452"/>
    </source>
</evidence>
<evidence type="ECO:0000313" key="13">
    <source>
        <dbReference type="Proteomes" id="UP000013117"/>
    </source>
</evidence>
<dbReference type="GO" id="GO:0009297">
    <property type="term" value="P:pilus assembly"/>
    <property type="evidence" value="ECO:0007669"/>
    <property type="project" value="InterPro"/>
</dbReference>
<evidence type="ECO:0000259" key="10">
    <source>
        <dbReference type="Pfam" id="PF13953"/>
    </source>
</evidence>
<feature type="transmembrane region" description="Helical" evidence="9">
    <location>
        <begin position="12"/>
        <end position="34"/>
    </location>
</feature>
<evidence type="ECO:0000256" key="7">
    <source>
        <dbReference type="ARBA" id="ARBA00023136"/>
    </source>
</evidence>
<dbReference type="Gene3D" id="2.60.40.2610">
    <property type="entry name" value="Outer membrane usher protein FimD, plug domain"/>
    <property type="match status" value="1"/>
</dbReference>
<keyword evidence="5 9" id="KW-0812">Transmembrane</keyword>
<dbReference type="Pfam" id="PF00577">
    <property type="entry name" value="Usher"/>
    <property type="match status" value="1"/>
</dbReference>
<dbReference type="Gene3D" id="3.10.20.410">
    <property type="match status" value="1"/>
</dbReference>
<keyword evidence="6" id="KW-0732">Signal</keyword>
<protein>
    <recommendedName>
        <fullName evidence="14">PapC-like C-terminal domain-containing protein</fullName>
    </recommendedName>
</protein>
<reference evidence="12 13" key="1">
    <citation type="submission" date="2013-02" db="EMBL/GenBank/DDBJ databases">
        <title>The Genome Sequence of Acinetobacter gerneri CIP 107464.</title>
        <authorList>
            <consortium name="The Broad Institute Genome Sequencing Platform"/>
            <consortium name="The Broad Institute Genome Sequencing Center for Infectious Disease"/>
            <person name="Cerqueira G."/>
            <person name="Feldgarden M."/>
            <person name="Courvalin P."/>
            <person name="Perichon B."/>
            <person name="Grillot-Courvalin C."/>
            <person name="Clermont D."/>
            <person name="Rocha E."/>
            <person name="Yoon E.-J."/>
            <person name="Nemec A."/>
            <person name="Walker B."/>
            <person name="Young S.K."/>
            <person name="Zeng Q."/>
            <person name="Gargeya S."/>
            <person name="Fitzgerald M."/>
            <person name="Haas B."/>
            <person name="Abouelleil A."/>
            <person name="Alvarado L."/>
            <person name="Arachchi H.M."/>
            <person name="Berlin A.M."/>
            <person name="Chapman S.B."/>
            <person name="Dewar J."/>
            <person name="Goldberg J."/>
            <person name="Griggs A."/>
            <person name="Gujja S."/>
            <person name="Hansen M."/>
            <person name="Howarth C."/>
            <person name="Imamovic A."/>
            <person name="Larimer J."/>
            <person name="McCowan C."/>
            <person name="Murphy C."/>
            <person name="Neiman D."/>
            <person name="Pearson M."/>
            <person name="Priest M."/>
            <person name="Roberts A."/>
            <person name="Saif S."/>
            <person name="Shea T."/>
            <person name="Sisk P."/>
            <person name="Sykes S."/>
            <person name="Wortman J."/>
            <person name="Nusbaum C."/>
            <person name="Birren B."/>
        </authorList>
    </citation>
    <scope>NUCLEOTIDE SEQUENCE [LARGE SCALE GENOMIC DNA]</scope>
    <source>
        <strain evidence="12 13">CIP 107464</strain>
    </source>
</reference>
<evidence type="ECO:0000313" key="12">
    <source>
        <dbReference type="EMBL" id="ENV34755.1"/>
    </source>
</evidence>
<dbReference type="AlphaFoldDB" id="N8ZTD3"/>
<dbReference type="HOGENOM" id="CLU_009120_1_0_6"/>
<comment type="similarity">
    <text evidence="2">Belongs to the fimbrial export usher family.</text>
</comment>
<dbReference type="Proteomes" id="UP000013117">
    <property type="component" value="Unassembled WGS sequence"/>
</dbReference>
<dbReference type="RefSeq" id="WP_004858468.1">
    <property type="nucleotide sequence ID" value="NZ_ASYY01000049.1"/>
</dbReference>
<proteinExistence type="inferred from homology"/>
<keyword evidence="9" id="KW-1133">Transmembrane helix</keyword>
<organism evidence="12 13">
    <name type="scientific">Acinetobacter gerneri DSM 14967 = CIP 107464 = MTCC 9824</name>
    <dbReference type="NCBI Taxonomy" id="1120926"/>
    <lineage>
        <taxon>Bacteria</taxon>
        <taxon>Pseudomonadati</taxon>
        <taxon>Pseudomonadota</taxon>
        <taxon>Gammaproteobacteria</taxon>
        <taxon>Moraxellales</taxon>
        <taxon>Moraxellaceae</taxon>
        <taxon>Acinetobacter</taxon>
    </lineage>
</organism>
<name>N8ZTD3_9GAMM</name>
<evidence type="ECO:0000256" key="8">
    <source>
        <dbReference type="ARBA" id="ARBA00023237"/>
    </source>
</evidence>
<feature type="domain" description="PapC N-terminal" evidence="11">
    <location>
        <begin position="46"/>
        <end position="186"/>
    </location>
</feature>
<dbReference type="Gene3D" id="2.60.40.3110">
    <property type="match status" value="1"/>
</dbReference>
<sequence>MKNREKKFKLKVLTKCCLLSSFVYTGSSAFFIYADETQISVPDYAEFDHSTLVGGAKNMDLTLYSKGNPVLPGVYNLDLFVNGVWVGKQDYEFKKNNDSDVAEHCFNLEQLAFIGVDLSKVTVVDKKQCSSIQKWIPDAFSRMNPSNLRYDISVPQAFMKRQARGYVPPEMWDRGINAGFISYNFNTQESTANHDTSNNTYLSLNTGLNLLGWQFRHNGISTWYEGQGNEYTNINTYAQRAFPSIRSILTLGQSYTSGELFDTFNYTGVQLRSDDRMLPETQTGYAPVIRGVAQTNAIVEVRQRDQLIYQTSVAPGEFVIDDLFPTGFGGNMDVTVREANGQIQRFAVPYASLTQMLRPGHDRYSITAGQVRNKRLLKEDNFAQATYQRGINNHLTGYVGTILSQNYQAYQLGSAVGTPIGALALDMTHSTTDILGGDKKSQQGQSYKLSYSKFWIPTNTNFTLAAYRYSTAGYYTFQDANLAQDYIRRGFTGASVSRPKSQFQLSLNQNLGQNWGTIYLTGSWNEYWNNTGHRTDYQVGYSNNYKLLNYNISAQRTTDVFGREDDHYYLTLTMPFDFKKRSVSLTQMVSDNGNSTSISGAIDENRTLNYGVSVNDIGYNRTSGSANLQYISPFTTANVSASTGRDYHQFGLNLSGAVVGHANGLSFSPNNVDTMVLVHADKAKGASVNNTVGLKVDSRGYAVIPYVTPYRINEITLDPKGVSDKVELLTNSVQLAPYSGAISKVEFKTKAGFPLLIKARTNTGEGLPFASNVYNSQGDVIGVVSQGSQLFIRTDKVQDNVIVKWGDNEAQQCQVSYDLTTKTLPDTGYKIIEEQCK</sequence>
<dbReference type="GO" id="GO:0015473">
    <property type="term" value="F:fimbrial usher porin activity"/>
    <property type="evidence" value="ECO:0007669"/>
    <property type="project" value="InterPro"/>
</dbReference>
<comment type="subcellular location">
    <subcellularLocation>
        <location evidence="1">Cell outer membrane</location>
        <topology evidence="1">Multi-pass membrane protein</topology>
    </subcellularLocation>
</comment>
<evidence type="ECO:0000259" key="11">
    <source>
        <dbReference type="Pfam" id="PF13954"/>
    </source>
</evidence>
<dbReference type="PANTHER" id="PTHR30451:SF3">
    <property type="entry name" value="OUTER MEMBRANE USHER PROTEIN HTRE-RELATED"/>
    <property type="match status" value="1"/>
</dbReference>
<evidence type="ECO:0000256" key="6">
    <source>
        <dbReference type="ARBA" id="ARBA00022729"/>
    </source>
</evidence>
<dbReference type="PANTHER" id="PTHR30451">
    <property type="entry name" value="OUTER MEMBRANE USHER PROTEIN"/>
    <property type="match status" value="1"/>
</dbReference>
<dbReference type="InterPro" id="IPR025885">
    <property type="entry name" value="PapC_N"/>
</dbReference>
<gene>
    <name evidence="12" type="ORF">F960_01063</name>
</gene>